<dbReference type="PATRIC" id="fig|45068.5.peg.1141"/>
<dbReference type="GO" id="GO:0008270">
    <property type="term" value="F:zinc ion binding"/>
    <property type="evidence" value="ECO:0007669"/>
    <property type="project" value="InterPro"/>
</dbReference>
<comment type="similarity">
    <text evidence="2">Belongs to the beta-class carbonic anhydrase family.</text>
</comment>
<evidence type="ECO:0000256" key="4">
    <source>
        <dbReference type="ARBA" id="ARBA00022989"/>
    </source>
</evidence>
<dbReference type="EMBL" id="LNYK01000014">
    <property type="protein sequence ID" value="KTD21891.1"/>
    <property type="molecule type" value="Genomic_DNA"/>
</dbReference>
<evidence type="ECO:0000256" key="1">
    <source>
        <dbReference type="ARBA" id="ARBA00004141"/>
    </source>
</evidence>
<proteinExistence type="inferred from homology"/>
<evidence type="ECO:0000256" key="5">
    <source>
        <dbReference type="ARBA" id="ARBA00023136"/>
    </source>
</evidence>
<dbReference type="InterPro" id="IPR036874">
    <property type="entry name" value="Carbonic_anhydrase_sf"/>
</dbReference>
<dbReference type="GO" id="GO:0004089">
    <property type="term" value="F:carbonate dehydratase activity"/>
    <property type="evidence" value="ECO:0007669"/>
    <property type="project" value="InterPro"/>
</dbReference>
<name>A0A0W0VP91_9GAMM</name>
<dbReference type="PANTHER" id="PTHR11814">
    <property type="entry name" value="SULFATE TRANSPORTER"/>
    <property type="match status" value="1"/>
</dbReference>
<feature type="domain" description="SLC26A/SulP transporter" evidence="8">
    <location>
        <begin position="20"/>
        <end position="387"/>
    </location>
</feature>
<evidence type="ECO:0000256" key="2">
    <source>
        <dbReference type="ARBA" id="ARBA00006217"/>
    </source>
</evidence>
<feature type="transmembrane region" description="Helical" evidence="7">
    <location>
        <begin position="20"/>
        <end position="43"/>
    </location>
</feature>
<reference evidence="9 10" key="1">
    <citation type="submission" date="2015-11" db="EMBL/GenBank/DDBJ databases">
        <title>Genomic analysis of 38 Legionella species identifies large and diverse effector repertoires.</title>
        <authorList>
            <person name="Burstein D."/>
            <person name="Amaro F."/>
            <person name="Zusman T."/>
            <person name="Lifshitz Z."/>
            <person name="Cohen O."/>
            <person name="Gilbert J.A."/>
            <person name="Pupko T."/>
            <person name="Shuman H.A."/>
            <person name="Segal G."/>
        </authorList>
    </citation>
    <scope>NUCLEOTIDE SEQUENCE [LARGE SCALE GENOMIC DNA]</scope>
    <source>
        <strain evidence="9 10">ATCC 49505</strain>
    </source>
</reference>
<feature type="transmembrane region" description="Helical" evidence="7">
    <location>
        <begin position="178"/>
        <end position="198"/>
    </location>
</feature>
<dbReference type="RefSeq" id="WP_058529038.1">
    <property type="nucleotide sequence ID" value="NZ_CAAAHZ010000006.1"/>
</dbReference>
<comment type="cofactor">
    <cofactor evidence="6">
        <name>Zn(2+)</name>
        <dbReference type="ChEBI" id="CHEBI:29105"/>
    </cofactor>
    <text evidence="6">Binds 1 zinc ion per subunit.</text>
</comment>
<keyword evidence="3 7" id="KW-0812">Transmembrane</keyword>
<feature type="transmembrane region" description="Helical" evidence="7">
    <location>
        <begin position="97"/>
        <end position="118"/>
    </location>
</feature>
<dbReference type="InterPro" id="IPR001902">
    <property type="entry name" value="SLC26A/SulP_fam"/>
</dbReference>
<dbReference type="Proteomes" id="UP000054997">
    <property type="component" value="Unassembled WGS sequence"/>
</dbReference>
<dbReference type="NCBIfam" id="NF011765">
    <property type="entry name" value="PRK15219.1"/>
    <property type="match status" value="1"/>
</dbReference>
<feature type="transmembrane region" description="Helical" evidence="7">
    <location>
        <begin position="205"/>
        <end position="229"/>
    </location>
</feature>
<feature type="transmembrane region" description="Helical" evidence="7">
    <location>
        <begin position="403"/>
        <end position="431"/>
    </location>
</feature>
<keyword evidence="6" id="KW-0862">Zinc</keyword>
<dbReference type="Pfam" id="PF00916">
    <property type="entry name" value="Sulfate_transp"/>
    <property type="match status" value="1"/>
</dbReference>
<evidence type="ECO:0000256" key="6">
    <source>
        <dbReference type="PIRSR" id="PIRSR601765-1"/>
    </source>
</evidence>
<dbReference type="OrthoDB" id="9769739at2"/>
<feature type="transmembrane region" description="Helical" evidence="7">
    <location>
        <begin position="73"/>
        <end position="91"/>
    </location>
</feature>
<organism evidence="9 10">
    <name type="scientific">Legionella londiniensis</name>
    <dbReference type="NCBI Taxonomy" id="45068"/>
    <lineage>
        <taxon>Bacteria</taxon>
        <taxon>Pseudomonadati</taxon>
        <taxon>Pseudomonadota</taxon>
        <taxon>Gammaproteobacteria</taxon>
        <taxon>Legionellales</taxon>
        <taxon>Legionellaceae</taxon>
        <taxon>Legionella</taxon>
    </lineage>
</organism>
<feature type="transmembrane region" description="Helical" evidence="7">
    <location>
        <begin position="49"/>
        <end position="66"/>
    </location>
</feature>
<accession>A0A0W0VP91</accession>
<evidence type="ECO:0000313" key="9">
    <source>
        <dbReference type="EMBL" id="KTD21891.1"/>
    </source>
</evidence>
<keyword evidence="4 7" id="KW-1133">Transmembrane helix</keyword>
<feature type="binding site" evidence="6">
    <location>
        <position position="642"/>
    </location>
    <ligand>
        <name>Zn(2+)</name>
        <dbReference type="ChEBI" id="CHEBI:29105"/>
    </ligand>
</feature>
<feature type="transmembrane region" description="Helical" evidence="7">
    <location>
        <begin position="307"/>
        <end position="330"/>
    </location>
</feature>
<dbReference type="SMART" id="SM00947">
    <property type="entry name" value="Pro_CA"/>
    <property type="match status" value="1"/>
</dbReference>
<feature type="transmembrane region" description="Helical" evidence="7">
    <location>
        <begin position="342"/>
        <end position="360"/>
    </location>
</feature>
<dbReference type="AlphaFoldDB" id="A0A0W0VP91"/>
<dbReference type="SUPFAM" id="SSF53056">
    <property type="entry name" value="beta-carbonic anhydrase, cab"/>
    <property type="match status" value="1"/>
</dbReference>
<dbReference type="InterPro" id="IPR011547">
    <property type="entry name" value="SLC26A/SulP_dom"/>
</dbReference>
<feature type="transmembrane region" description="Helical" evidence="7">
    <location>
        <begin position="269"/>
        <end position="286"/>
    </location>
</feature>
<keyword evidence="6" id="KW-0479">Metal-binding</keyword>
<evidence type="ECO:0000256" key="7">
    <source>
        <dbReference type="SAM" id="Phobius"/>
    </source>
</evidence>
<feature type="binding site" evidence="6">
    <location>
        <position position="591"/>
    </location>
    <ligand>
        <name>Zn(2+)</name>
        <dbReference type="ChEBI" id="CHEBI:29105"/>
    </ligand>
</feature>
<sequence length="781" mass="85209">MTEAFQQQLRKLRVYKKRQFKFDLIAAIVVFLVAIPLCLGIALASGAPLFSGILSGIVGGIVVGSLSGSQVSVSGPAAGMAAVVLAAITQLGDFNTFLLAVVLAGLLQIAVGSLRAGFIADYIPSNVIQGLLCAIGILLIVKQLPLAFTLSSSLSELKMHLLETTEGITLKPLYDLSFHINSGAMILSITSLAVLIFFDKTKIKLLKAIPGPIVVVIIGILFNEFFILIDSYLAQHSPQLVNIPQNDGLKDFISYLESPNWAAFANPKVYLYAFVLATVASLESLLNVKAGEKLDKKKRYCSKDQELVAQGFGNLAAGLIGGIPVTSVIVRTSVNIQAGAKTKFAAILHGLFILLAVILIPNMLNRIPLSSLAAILIYTGYKLTKPSIYSSIYKQGWDRFIPFIATLVCIVMLDLLTGILIGLMVSLFFILKSNSQIRLDIIKEIYPNGITNRLILPQQTTFLNKASLVAELDTIPRNSQLIIDARYSDYIDKEIVEFLKEFKEEQAPQKQISLNLIGFKDHYDIHNYIDFINVTTYDVQAMLTPRQVLNILKEGNQRFLEDTRIHRSLKSDIKYTAATQHPIAVVLGCIDSRVPVETVFDMSFGDLFCIRVAGNVVNDDVLASMEYACKVAGAKLIVVLGHTRCGAIQAACDEVKMGHITHLLGKIKPAIQAETKTETNRTSKNNSFVHNVTELNIANTLMHIYQESDILSKLIDAHEIGLVGAVYDVNTGAVLFKDYSPVITRLNKKAGANLSDKLSHLLTSETAASKTDLQDTAAEPA</sequence>
<dbReference type="STRING" id="45068.Llon_1056"/>
<protein>
    <submittedName>
        <fullName evidence="9">Sulfate transporter</fullName>
    </submittedName>
</protein>
<dbReference type="Gene3D" id="3.40.1050.10">
    <property type="entry name" value="Carbonic anhydrase"/>
    <property type="match status" value="1"/>
</dbReference>
<gene>
    <name evidence="9" type="ORF">Llon_1056</name>
</gene>
<keyword evidence="10" id="KW-1185">Reference proteome</keyword>
<feature type="binding site" evidence="6">
    <location>
        <position position="645"/>
    </location>
    <ligand>
        <name>Zn(2+)</name>
        <dbReference type="ChEBI" id="CHEBI:29105"/>
    </ligand>
</feature>
<feature type="transmembrane region" description="Helical" evidence="7">
    <location>
        <begin position="130"/>
        <end position="150"/>
    </location>
</feature>
<comment type="caution">
    <text evidence="9">The sequence shown here is derived from an EMBL/GenBank/DDBJ whole genome shotgun (WGS) entry which is preliminary data.</text>
</comment>
<dbReference type="InterPro" id="IPR001765">
    <property type="entry name" value="Carbonic_anhydrase"/>
</dbReference>
<evidence type="ECO:0000259" key="8">
    <source>
        <dbReference type="Pfam" id="PF00916"/>
    </source>
</evidence>
<evidence type="ECO:0000256" key="3">
    <source>
        <dbReference type="ARBA" id="ARBA00022692"/>
    </source>
</evidence>
<evidence type="ECO:0000313" key="10">
    <source>
        <dbReference type="Proteomes" id="UP000054997"/>
    </source>
</evidence>
<feature type="binding site" evidence="6">
    <location>
        <position position="589"/>
    </location>
    <ligand>
        <name>Zn(2+)</name>
        <dbReference type="ChEBI" id="CHEBI:29105"/>
    </ligand>
</feature>
<dbReference type="GO" id="GO:0055085">
    <property type="term" value="P:transmembrane transport"/>
    <property type="evidence" value="ECO:0007669"/>
    <property type="project" value="InterPro"/>
</dbReference>
<dbReference type="CDD" id="cd03378">
    <property type="entry name" value="beta_CA_cladeC"/>
    <property type="match status" value="1"/>
</dbReference>
<comment type="subcellular location">
    <subcellularLocation>
        <location evidence="1">Membrane</location>
        <topology evidence="1">Multi-pass membrane protein</topology>
    </subcellularLocation>
</comment>
<dbReference type="GO" id="GO:0016020">
    <property type="term" value="C:membrane"/>
    <property type="evidence" value="ECO:0007669"/>
    <property type="project" value="UniProtKB-SubCell"/>
</dbReference>
<dbReference type="Pfam" id="PF00484">
    <property type="entry name" value="Pro_CA"/>
    <property type="match status" value="1"/>
</dbReference>
<keyword evidence="5 7" id="KW-0472">Membrane</keyword>